<dbReference type="AlphaFoldDB" id="A0AAN6XPA5"/>
<keyword evidence="4" id="KW-1185">Reference proteome</keyword>
<comment type="caution">
    <text evidence="3">The sequence shown here is derived from an EMBL/GenBank/DDBJ whole genome shotgun (WGS) entry which is preliminary data.</text>
</comment>
<feature type="compositionally biased region" description="Pro residues" evidence="1">
    <location>
        <begin position="176"/>
        <end position="187"/>
    </location>
</feature>
<protein>
    <submittedName>
        <fullName evidence="3">Uncharacterized protein</fullName>
    </submittedName>
</protein>
<organism evidence="3 4">
    <name type="scientific">Triangularia verruculosa</name>
    <dbReference type="NCBI Taxonomy" id="2587418"/>
    <lineage>
        <taxon>Eukaryota</taxon>
        <taxon>Fungi</taxon>
        <taxon>Dikarya</taxon>
        <taxon>Ascomycota</taxon>
        <taxon>Pezizomycotina</taxon>
        <taxon>Sordariomycetes</taxon>
        <taxon>Sordariomycetidae</taxon>
        <taxon>Sordariales</taxon>
        <taxon>Podosporaceae</taxon>
        <taxon>Triangularia</taxon>
    </lineage>
</organism>
<keyword evidence="2" id="KW-0812">Transmembrane</keyword>
<keyword evidence="2" id="KW-1133">Transmembrane helix</keyword>
<gene>
    <name evidence="3" type="ORF">QBC40DRAFT_263573</name>
</gene>
<dbReference type="Proteomes" id="UP001303160">
    <property type="component" value="Unassembled WGS sequence"/>
</dbReference>
<evidence type="ECO:0000256" key="2">
    <source>
        <dbReference type="SAM" id="Phobius"/>
    </source>
</evidence>
<dbReference type="EMBL" id="MU863900">
    <property type="protein sequence ID" value="KAK4202097.1"/>
    <property type="molecule type" value="Genomic_DNA"/>
</dbReference>
<reference evidence="3" key="1">
    <citation type="journal article" date="2023" name="Mol. Phylogenet. Evol.">
        <title>Genome-scale phylogeny and comparative genomics of the fungal order Sordariales.</title>
        <authorList>
            <person name="Hensen N."/>
            <person name="Bonometti L."/>
            <person name="Westerberg I."/>
            <person name="Brannstrom I.O."/>
            <person name="Guillou S."/>
            <person name="Cros-Aarteil S."/>
            <person name="Calhoun S."/>
            <person name="Haridas S."/>
            <person name="Kuo A."/>
            <person name="Mondo S."/>
            <person name="Pangilinan J."/>
            <person name="Riley R."/>
            <person name="LaButti K."/>
            <person name="Andreopoulos B."/>
            <person name="Lipzen A."/>
            <person name="Chen C."/>
            <person name="Yan M."/>
            <person name="Daum C."/>
            <person name="Ng V."/>
            <person name="Clum A."/>
            <person name="Steindorff A."/>
            <person name="Ohm R.A."/>
            <person name="Martin F."/>
            <person name="Silar P."/>
            <person name="Natvig D.O."/>
            <person name="Lalanne C."/>
            <person name="Gautier V."/>
            <person name="Ament-Velasquez S.L."/>
            <person name="Kruys A."/>
            <person name="Hutchinson M.I."/>
            <person name="Powell A.J."/>
            <person name="Barry K."/>
            <person name="Miller A.N."/>
            <person name="Grigoriev I.V."/>
            <person name="Debuchy R."/>
            <person name="Gladieux P."/>
            <person name="Hiltunen Thoren M."/>
            <person name="Johannesson H."/>
        </authorList>
    </citation>
    <scope>NUCLEOTIDE SEQUENCE</scope>
    <source>
        <strain evidence="3">CBS 315.58</strain>
    </source>
</reference>
<name>A0AAN6XPA5_9PEZI</name>
<feature type="region of interest" description="Disordered" evidence="1">
    <location>
        <begin position="172"/>
        <end position="206"/>
    </location>
</feature>
<sequence length="206" mass="22086">MAQIDLPPALKVRAVRVITQTITRALTTITTLVTLGDPTAAMDIAQPTDEPPPPPPPAAAPAAALPPAPSSGTLSPEQLGALLGSVLGFAFLVLVICCCFSCHRRRPQEPRFVFDGTSSEYSGSRSENEVTREYYTSTRDWNRMRGPGGVGIANVESMVGGSGSMPRRPGAGFTVVPPPARFPPTPRYTPYQQSRWPQISGVRRFP</sequence>
<keyword evidence="2" id="KW-0472">Membrane</keyword>
<feature type="region of interest" description="Disordered" evidence="1">
    <location>
        <begin position="42"/>
        <end position="73"/>
    </location>
</feature>
<evidence type="ECO:0000313" key="4">
    <source>
        <dbReference type="Proteomes" id="UP001303160"/>
    </source>
</evidence>
<feature type="transmembrane region" description="Helical" evidence="2">
    <location>
        <begin position="79"/>
        <end position="102"/>
    </location>
</feature>
<proteinExistence type="predicted"/>
<feature type="compositionally biased region" description="Pro residues" evidence="1">
    <location>
        <begin position="49"/>
        <end position="69"/>
    </location>
</feature>
<accession>A0AAN6XPA5</accession>
<reference evidence="3" key="2">
    <citation type="submission" date="2023-05" db="EMBL/GenBank/DDBJ databases">
        <authorList>
            <consortium name="Lawrence Berkeley National Laboratory"/>
            <person name="Steindorff A."/>
            <person name="Hensen N."/>
            <person name="Bonometti L."/>
            <person name="Westerberg I."/>
            <person name="Brannstrom I.O."/>
            <person name="Guillou S."/>
            <person name="Cros-Aarteil S."/>
            <person name="Calhoun S."/>
            <person name="Haridas S."/>
            <person name="Kuo A."/>
            <person name="Mondo S."/>
            <person name="Pangilinan J."/>
            <person name="Riley R."/>
            <person name="Labutti K."/>
            <person name="Andreopoulos B."/>
            <person name="Lipzen A."/>
            <person name="Chen C."/>
            <person name="Yanf M."/>
            <person name="Daum C."/>
            <person name="Ng V."/>
            <person name="Clum A."/>
            <person name="Ohm R."/>
            <person name="Martin F."/>
            <person name="Silar P."/>
            <person name="Natvig D."/>
            <person name="Lalanne C."/>
            <person name="Gautier V."/>
            <person name="Ament-Velasquez S.L."/>
            <person name="Kruys A."/>
            <person name="Hutchinson M.I."/>
            <person name="Powell A.J."/>
            <person name="Barry K."/>
            <person name="Miller A.N."/>
            <person name="Grigoriev I.V."/>
            <person name="Debuchy R."/>
            <person name="Gladieux P."/>
            <person name="Thoren M.H."/>
            <person name="Johannesson H."/>
        </authorList>
    </citation>
    <scope>NUCLEOTIDE SEQUENCE</scope>
    <source>
        <strain evidence="3">CBS 315.58</strain>
    </source>
</reference>
<evidence type="ECO:0000313" key="3">
    <source>
        <dbReference type="EMBL" id="KAK4202097.1"/>
    </source>
</evidence>
<evidence type="ECO:0000256" key="1">
    <source>
        <dbReference type="SAM" id="MobiDB-lite"/>
    </source>
</evidence>